<dbReference type="InterPro" id="IPR058923">
    <property type="entry name" value="RCC1-like_dom"/>
</dbReference>
<dbReference type="InterPro" id="IPR000408">
    <property type="entry name" value="Reg_chr_condens"/>
</dbReference>
<evidence type="ECO:0000313" key="5">
    <source>
        <dbReference type="EMBL" id="SEG46909.1"/>
    </source>
</evidence>
<dbReference type="Proteomes" id="UP000236723">
    <property type="component" value="Unassembled WGS sequence"/>
</dbReference>
<organism evidence="5 6">
    <name type="scientific">Thermomonospora echinospora</name>
    <dbReference type="NCBI Taxonomy" id="1992"/>
    <lineage>
        <taxon>Bacteria</taxon>
        <taxon>Bacillati</taxon>
        <taxon>Actinomycetota</taxon>
        <taxon>Actinomycetes</taxon>
        <taxon>Streptosporangiales</taxon>
        <taxon>Thermomonosporaceae</taxon>
        <taxon>Thermomonospora</taxon>
    </lineage>
</organism>
<protein>
    <submittedName>
        <fullName evidence="5">Alpha-tubulin suppressor</fullName>
    </submittedName>
</protein>
<dbReference type="PROSITE" id="PS00626">
    <property type="entry name" value="RCC1_2"/>
    <property type="match status" value="1"/>
</dbReference>
<dbReference type="Gene3D" id="2.130.10.30">
    <property type="entry name" value="Regulator of chromosome condensation 1/beta-lactamase-inhibitor protein II"/>
    <property type="match status" value="2"/>
</dbReference>
<reference evidence="6" key="1">
    <citation type="submission" date="2016-10" db="EMBL/GenBank/DDBJ databases">
        <authorList>
            <person name="Varghese N."/>
            <person name="Submissions S."/>
        </authorList>
    </citation>
    <scope>NUCLEOTIDE SEQUENCE [LARGE SCALE GENOMIC DNA]</scope>
    <source>
        <strain evidence="6">DSM 43163</strain>
    </source>
</reference>
<evidence type="ECO:0000313" key="6">
    <source>
        <dbReference type="Proteomes" id="UP000236723"/>
    </source>
</evidence>
<keyword evidence="3" id="KW-0732">Signal</keyword>
<sequence>MDMHRRRTLPAALPPALAALCLLSGCSDAGPAAGDKPRVVSPPPAGTAGKVSGEVWTAGYNTDGQLGRRTAKDMDVALGPAMGLQGQGRLRGVLAMAGGGRHSLAILADHRVVAWGANDKSQLGDGTKTARAFPTPVRAPDGKPGNLSDVAAVAADADFSMALLGNGTVVTWGTGESGQRGIGRKAAPAFPTTLRRPDGRGPLTGVTAIAVNGRTGLALTKSGTVFGWGANRYGMVGDGTATDRPLPRPVRGPNGAPKLTGVRQISLGGRHALARLANGTVVAWGANNAGQLGDGTRRNHAAPTTVAGPHGLPILRNVTSVSAGANHNYALRGDGTVVAWGENVSGQLGNGSVEDSLRPVPVLGVRSSHLRGVAQIHASGTYGVAVLTDGTALTWGSGGKGQLGSGNLMPRSRPGTVVLTGGRPAGRVIGVGTGQRHLQLLMRW</sequence>
<name>A0A1H6ADQ3_9ACTN</name>
<accession>A0A1H6ADQ3</accession>
<feature type="chain" id="PRO_5039134166" evidence="3">
    <location>
        <begin position="30"/>
        <end position="444"/>
    </location>
</feature>
<keyword evidence="6" id="KW-1185">Reference proteome</keyword>
<dbReference type="PROSITE" id="PS50012">
    <property type="entry name" value="RCC1_3"/>
    <property type="match status" value="7"/>
</dbReference>
<evidence type="ECO:0000259" key="4">
    <source>
        <dbReference type="Pfam" id="PF25390"/>
    </source>
</evidence>
<dbReference type="Pfam" id="PF25390">
    <property type="entry name" value="WD40_RLD"/>
    <property type="match status" value="1"/>
</dbReference>
<dbReference type="EMBL" id="FNVO01000005">
    <property type="protein sequence ID" value="SEG46909.1"/>
    <property type="molecule type" value="Genomic_DNA"/>
</dbReference>
<dbReference type="Pfam" id="PF00415">
    <property type="entry name" value="RCC1"/>
    <property type="match status" value="1"/>
</dbReference>
<evidence type="ECO:0000256" key="1">
    <source>
        <dbReference type="ARBA" id="ARBA00022737"/>
    </source>
</evidence>
<dbReference type="PANTHER" id="PTHR22870:SF408">
    <property type="entry name" value="OS09G0560450 PROTEIN"/>
    <property type="match status" value="1"/>
</dbReference>
<dbReference type="InterPro" id="IPR009091">
    <property type="entry name" value="RCC1/BLIP-II"/>
</dbReference>
<evidence type="ECO:0000256" key="2">
    <source>
        <dbReference type="SAM" id="MobiDB-lite"/>
    </source>
</evidence>
<gene>
    <name evidence="5" type="ORF">SAMN04489712_105390</name>
</gene>
<feature type="signal peptide" evidence="3">
    <location>
        <begin position="1"/>
        <end position="29"/>
    </location>
</feature>
<dbReference type="AlphaFoldDB" id="A0A1H6ADQ3"/>
<feature type="region of interest" description="Disordered" evidence="2">
    <location>
        <begin position="32"/>
        <end position="52"/>
    </location>
</feature>
<dbReference type="PROSITE" id="PS51257">
    <property type="entry name" value="PROKAR_LIPOPROTEIN"/>
    <property type="match status" value="1"/>
</dbReference>
<proteinExistence type="predicted"/>
<dbReference type="SUPFAM" id="SSF50985">
    <property type="entry name" value="RCC1/BLIP-II"/>
    <property type="match status" value="1"/>
</dbReference>
<keyword evidence="1" id="KW-0677">Repeat</keyword>
<feature type="domain" description="RCC1-like" evidence="4">
    <location>
        <begin position="52"/>
        <end position="363"/>
    </location>
</feature>
<dbReference type="PANTHER" id="PTHR22870">
    <property type="entry name" value="REGULATOR OF CHROMOSOME CONDENSATION"/>
    <property type="match status" value="1"/>
</dbReference>
<dbReference type="PRINTS" id="PR00633">
    <property type="entry name" value="RCCNDNSATION"/>
</dbReference>
<dbReference type="InterPro" id="IPR051210">
    <property type="entry name" value="Ub_ligase/GEF_domain"/>
</dbReference>
<evidence type="ECO:0000256" key="3">
    <source>
        <dbReference type="SAM" id="SignalP"/>
    </source>
</evidence>
<feature type="region of interest" description="Disordered" evidence="2">
    <location>
        <begin position="239"/>
        <end position="259"/>
    </location>
</feature>